<keyword evidence="2" id="KW-0378">Hydrolase</keyword>
<proteinExistence type="predicted"/>
<dbReference type="InterPro" id="IPR029058">
    <property type="entry name" value="AB_hydrolase_fold"/>
</dbReference>
<feature type="chain" id="PRO_5045675214" evidence="1">
    <location>
        <begin position="19"/>
        <end position="266"/>
    </location>
</feature>
<accession>A0ABR7KMA2</accession>
<keyword evidence="1" id="KW-0732">Signal</keyword>
<sequence length="266" mass="30179">MKFLLPLFLLVASINSFAQQPFVLGQVEKINSEMLKETRTLNIYLPEGYSADSAKTYPVIYLLDGSANEDFIHIVGLVQYLTMIEIMPKSIVVGIANVDRKRDFTFPTTVKEDLKDFPTTGKSEKFISFIEKELQPFIQKKYKTNENKTIIGQSLGGLLATEILLKKPQLFTNYMIISPSLWWDNESLLTEAPKYLEKQTKPGLKVYLSVGAEGKVMEGDAKKLAEILNQKTNIKLDFLPLPDENHLTILHNSIYKGLGILYPKKK</sequence>
<organism evidence="2 3">
    <name type="scientific">Pedobacter fastidiosus</name>
    <dbReference type="NCBI Taxonomy" id="2765361"/>
    <lineage>
        <taxon>Bacteria</taxon>
        <taxon>Pseudomonadati</taxon>
        <taxon>Bacteroidota</taxon>
        <taxon>Sphingobacteriia</taxon>
        <taxon>Sphingobacteriales</taxon>
        <taxon>Sphingobacteriaceae</taxon>
        <taxon>Pedobacter</taxon>
    </lineage>
</organism>
<gene>
    <name evidence="2" type="ORF">H7U22_02060</name>
</gene>
<feature type="signal peptide" evidence="1">
    <location>
        <begin position="1"/>
        <end position="18"/>
    </location>
</feature>
<dbReference type="PANTHER" id="PTHR48098">
    <property type="entry name" value="ENTEROCHELIN ESTERASE-RELATED"/>
    <property type="match status" value="1"/>
</dbReference>
<dbReference type="Pfam" id="PF00756">
    <property type="entry name" value="Esterase"/>
    <property type="match status" value="1"/>
</dbReference>
<comment type="caution">
    <text evidence="2">The sequence shown here is derived from an EMBL/GenBank/DDBJ whole genome shotgun (WGS) entry which is preliminary data.</text>
</comment>
<evidence type="ECO:0000256" key="1">
    <source>
        <dbReference type="SAM" id="SignalP"/>
    </source>
</evidence>
<dbReference type="InterPro" id="IPR050583">
    <property type="entry name" value="Mycobacterial_A85_antigen"/>
</dbReference>
<evidence type="ECO:0000313" key="2">
    <source>
        <dbReference type="EMBL" id="MBC6109197.1"/>
    </source>
</evidence>
<dbReference type="Proteomes" id="UP000652755">
    <property type="component" value="Unassembled WGS sequence"/>
</dbReference>
<keyword evidence="3" id="KW-1185">Reference proteome</keyword>
<dbReference type="Gene3D" id="3.40.50.1820">
    <property type="entry name" value="alpha/beta hydrolase"/>
    <property type="match status" value="1"/>
</dbReference>
<dbReference type="PANTHER" id="PTHR48098:SF6">
    <property type="entry name" value="FERRI-BACILLIBACTIN ESTERASE BESA"/>
    <property type="match status" value="1"/>
</dbReference>
<evidence type="ECO:0000313" key="3">
    <source>
        <dbReference type="Proteomes" id="UP000652755"/>
    </source>
</evidence>
<dbReference type="InterPro" id="IPR000801">
    <property type="entry name" value="Esterase-like"/>
</dbReference>
<reference evidence="2 3" key="1">
    <citation type="submission" date="2020-08" db="EMBL/GenBank/DDBJ databases">
        <authorList>
            <person name="Sun Q."/>
            <person name="Inoue M."/>
        </authorList>
    </citation>
    <scope>NUCLEOTIDE SEQUENCE [LARGE SCALE GENOMIC DNA]</scope>
    <source>
        <strain evidence="2 3">CCM 8938</strain>
    </source>
</reference>
<dbReference type="EMBL" id="JACRYL010000001">
    <property type="protein sequence ID" value="MBC6109197.1"/>
    <property type="molecule type" value="Genomic_DNA"/>
</dbReference>
<protein>
    <submittedName>
        <fullName evidence="2">Alpha/beta hydrolase</fullName>
    </submittedName>
</protein>
<dbReference type="SUPFAM" id="SSF53474">
    <property type="entry name" value="alpha/beta-Hydrolases"/>
    <property type="match status" value="1"/>
</dbReference>
<dbReference type="GO" id="GO:0016787">
    <property type="term" value="F:hydrolase activity"/>
    <property type="evidence" value="ECO:0007669"/>
    <property type="project" value="UniProtKB-KW"/>
</dbReference>
<name>A0ABR7KMA2_9SPHI</name>